<evidence type="ECO:0000256" key="1">
    <source>
        <dbReference type="SAM" id="Phobius"/>
    </source>
</evidence>
<evidence type="ECO:0000313" key="3">
    <source>
        <dbReference type="EMBL" id="GAA4403534.1"/>
    </source>
</evidence>
<dbReference type="Gene3D" id="1.10.3110.10">
    <property type="entry name" value="protoporphyrinogen ix oxidase, domain 3"/>
    <property type="match status" value="1"/>
</dbReference>
<dbReference type="InterPro" id="IPR036188">
    <property type="entry name" value="FAD/NAD-bd_sf"/>
</dbReference>
<keyword evidence="1" id="KW-1133">Transmembrane helix</keyword>
<name>A0ABP8KBR1_9BACT</name>
<proteinExistence type="predicted"/>
<dbReference type="SUPFAM" id="SSF51905">
    <property type="entry name" value="FAD/NAD(P)-binding domain"/>
    <property type="match status" value="1"/>
</dbReference>
<reference evidence="4" key="1">
    <citation type="journal article" date="2019" name="Int. J. Syst. Evol. Microbiol.">
        <title>The Global Catalogue of Microorganisms (GCM) 10K type strain sequencing project: providing services to taxonomists for standard genome sequencing and annotation.</title>
        <authorList>
            <consortium name="The Broad Institute Genomics Platform"/>
            <consortium name="The Broad Institute Genome Sequencing Center for Infectious Disease"/>
            <person name="Wu L."/>
            <person name="Ma J."/>
        </authorList>
    </citation>
    <scope>NUCLEOTIDE SEQUENCE [LARGE SCALE GENOMIC DNA]</scope>
    <source>
        <strain evidence="4">JCM 17925</strain>
    </source>
</reference>
<feature type="transmembrane region" description="Helical" evidence="1">
    <location>
        <begin position="21"/>
        <end position="39"/>
    </location>
</feature>
<protein>
    <submittedName>
        <fullName evidence="3">NAD(P)/FAD-dependent oxidoreductase</fullName>
    </submittedName>
</protein>
<comment type="caution">
    <text evidence="3">The sequence shown here is derived from an EMBL/GenBank/DDBJ whole genome shotgun (WGS) entry which is preliminary data.</text>
</comment>
<evidence type="ECO:0000259" key="2">
    <source>
        <dbReference type="Pfam" id="PF01593"/>
    </source>
</evidence>
<dbReference type="PRINTS" id="PR00420">
    <property type="entry name" value="RNGMNOXGNASE"/>
</dbReference>
<keyword evidence="1" id="KW-0812">Transmembrane</keyword>
<feature type="domain" description="Amine oxidase" evidence="2">
    <location>
        <begin position="30"/>
        <end position="426"/>
    </location>
</feature>
<dbReference type="Gene3D" id="3.50.50.60">
    <property type="entry name" value="FAD/NAD(P)-binding domain"/>
    <property type="match status" value="1"/>
</dbReference>
<organism evidence="3 4">
    <name type="scientific">Nibrella viscosa</name>
    <dbReference type="NCBI Taxonomy" id="1084524"/>
    <lineage>
        <taxon>Bacteria</taxon>
        <taxon>Pseudomonadati</taxon>
        <taxon>Bacteroidota</taxon>
        <taxon>Cytophagia</taxon>
        <taxon>Cytophagales</taxon>
        <taxon>Spirosomataceae</taxon>
        <taxon>Nibrella</taxon>
    </lineage>
</organism>
<sequence length="429" mass="47558">MPGTIIFETKSKQVSLMSPKFPVVIIGAGMAGLTCAVYLQQAGIEALVLEASDGVGGRVRTDIVEGFRLDRGFQVLLTAYPETKQLLNYAALDLQAFRSGALIHHEDRWMRLINPLQEPQSVFQTLVSPVGTLPDKLKIVELIRRVHGLSTHDFFQQPATTTIDYLVDFGFSEEMIVRFFRPFFGGIFLEDALHTSSNFFEFCFKMFYSGDAAVPALGMEQIPLQLAGRLKPEQLRLNTAVEQVTGNQITLSAGETLQAGTIVLAVDAAQAARLLNLSVPTEEAFNHTTCTYFAANRSPNQERLLILNTKRSSPVHNIAIMSDAAPTYAPDGQTLISVSTQGVEIMDETRLTENIRKEMVDWFGNDVKTWRHLKTYHLPHALPDYGPNAVHLPLRLADNLYQCGDRTAYPSLNAAMQTGREVAELIVKS</sequence>
<dbReference type="Pfam" id="PF01593">
    <property type="entry name" value="Amino_oxidase"/>
    <property type="match status" value="1"/>
</dbReference>
<dbReference type="Proteomes" id="UP001500936">
    <property type="component" value="Unassembled WGS sequence"/>
</dbReference>
<gene>
    <name evidence="3" type="ORF">GCM10023187_19700</name>
</gene>
<accession>A0ABP8KBR1</accession>
<dbReference type="InterPro" id="IPR002937">
    <property type="entry name" value="Amino_oxidase"/>
</dbReference>
<dbReference type="EMBL" id="BAABHB010000003">
    <property type="protein sequence ID" value="GAA4403534.1"/>
    <property type="molecule type" value="Genomic_DNA"/>
</dbReference>
<evidence type="ECO:0000313" key="4">
    <source>
        <dbReference type="Proteomes" id="UP001500936"/>
    </source>
</evidence>
<keyword evidence="1" id="KW-0472">Membrane</keyword>
<keyword evidence="4" id="KW-1185">Reference proteome</keyword>
<dbReference type="Gene3D" id="3.90.660.20">
    <property type="entry name" value="Protoporphyrinogen oxidase, mitochondrial, domain 2"/>
    <property type="match status" value="1"/>
</dbReference>
<dbReference type="PANTHER" id="PTHR42841">
    <property type="entry name" value="AMINE OXIDASE"/>
    <property type="match status" value="1"/>
</dbReference>